<evidence type="ECO:0000256" key="5">
    <source>
        <dbReference type="ARBA" id="ARBA00023242"/>
    </source>
</evidence>
<dbReference type="AlphaFoldDB" id="A0A8H6FSK3"/>
<dbReference type="GO" id="GO:0046695">
    <property type="term" value="C:SLIK (SAGA-like) complex"/>
    <property type="evidence" value="ECO:0007669"/>
    <property type="project" value="InterPro"/>
</dbReference>
<dbReference type="Proteomes" id="UP000578531">
    <property type="component" value="Unassembled WGS sequence"/>
</dbReference>
<dbReference type="Gene3D" id="1.25.40.770">
    <property type="entry name" value="TAF6, C-terminal HEAT repeat domain"/>
    <property type="match status" value="1"/>
</dbReference>
<keyword evidence="4" id="KW-0804">Transcription</keyword>
<dbReference type="RefSeq" id="XP_037163334.1">
    <property type="nucleotide sequence ID" value="XM_037309657.1"/>
</dbReference>
<accession>A0A8H6FSK3</accession>
<dbReference type="GO" id="GO:0003713">
    <property type="term" value="F:transcription coactivator activity"/>
    <property type="evidence" value="ECO:0007669"/>
    <property type="project" value="TreeGrafter"/>
</dbReference>
<gene>
    <name evidence="7" type="ORF">HO173_007757</name>
</gene>
<evidence type="ECO:0000259" key="6">
    <source>
        <dbReference type="Pfam" id="PF07571"/>
    </source>
</evidence>
<dbReference type="GO" id="GO:0051123">
    <property type="term" value="P:RNA polymerase II preinitiation complex assembly"/>
    <property type="evidence" value="ECO:0007669"/>
    <property type="project" value="TreeGrafter"/>
</dbReference>
<comment type="similarity">
    <text evidence="2">Belongs to the TAF6 family.</text>
</comment>
<feature type="domain" description="TAF6 C-terminal HEAT repeat" evidence="6">
    <location>
        <begin position="2"/>
        <end position="49"/>
    </location>
</feature>
<dbReference type="InterPro" id="IPR011442">
    <property type="entry name" value="TAF6_C"/>
</dbReference>
<dbReference type="PANTHER" id="PTHR10221">
    <property type="entry name" value="TRANSCRIPTION INITIATION FACTOR TFIID SUBUNIT 6"/>
    <property type="match status" value="1"/>
</dbReference>
<dbReference type="Pfam" id="PF07571">
    <property type="entry name" value="TAF6_C"/>
    <property type="match status" value="1"/>
</dbReference>
<dbReference type="GO" id="GO:0000124">
    <property type="term" value="C:SAGA complex"/>
    <property type="evidence" value="ECO:0007669"/>
    <property type="project" value="InterPro"/>
</dbReference>
<keyword evidence="3" id="KW-0805">Transcription regulation</keyword>
<reference evidence="7 8" key="1">
    <citation type="journal article" date="2020" name="Genomics">
        <title>Complete, high-quality genomes from long-read metagenomic sequencing of two wolf lichen thalli reveals enigmatic genome architecture.</title>
        <authorList>
            <person name="McKenzie S.K."/>
            <person name="Walston R.F."/>
            <person name="Allen J.L."/>
        </authorList>
    </citation>
    <scope>NUCLEOTIDE SEQUENCE [LARGE SCALE GENOMIC DNA]</scope>
    <source>
        <strain evidence="7">WasteWater2</strain>
    </source>
</reference>
<keyword evidence="5" id="KW-0539">Nucleus</keyword>
<sequence length="134" mass="14633">MLKPRLARTCLKHFLDPTKPLGANYGGIIGLQAIGGSEIVRALIVPNLKEYEELVKDAIDAMDEGKRNEGEMVFKALLEALVSLEEESVGAVNGFANGHAAEMRKELGDKIGDLFAERVLELGKPRLVRAIMEC</sequence>
<dbReference type="PANTHER" id="PTHR10221:SF9">
    <property type="entry name" value="TRANSCRIPTION INITIATION FACTOR TFIID SUBUNIT 6"/>
    <property type="match status" value="1"/>
</dbReference>
<comment type="subcellular location">
    <subcellularLocation>
        <location evidence="1">Nucleus</location>
    </subcellularLocation>
</comment>
<comment type="caution">
    <text evidence="7">The sequence shown here is derived from an EMBL/GenBank/DDBJ whole genome shotgun (WGS) entry which is preliminary data.</text>
</comment>
<evidence type="ECO:0000256" key="3">
    <source>
        <dbReference type="ARBA" id="ARBA00023015"/>
    </source>
</evidence>
<evidence type="ECO:0000256" key="4">
    <source>
        <dbReference type="ARBA" id="ARBA00023163"/>
    </source>
</evidence>
<keyword evidence="8" id="KW-1185">Reference proteome</keyword>
<dbReference type="EMBL" id="JACCJC010000033">
    <property type="protein sequence ID" value="KAF6233927.1"/>
    <property type="molecule type" value="Genomic_DNA"/>
</dbReference>
<dbReference type="InterPro" id="IPR037796">
    <property type="entry name" value="TAF6"/>
</dbReference>
<evidence type="ECO:0000256" key="2">
    <source>
        <dbReference type="ARBA" id="ARBA00007688"/>
    </source>
</evidence>
<dbReference type="OrthoDB" id="361039at2759"/>
<organism evidence="7 8">
    <name type="scientific">Letharia columbiana</name>
    <dbReference type="NCBI Taxonomy" id="112416"/>
    <lineage>
        <taxon>Eukaryota</taxon>
        <taxon>Fungi</taxon>
        <taxon>Dikarya</taxon>
        <taxon>Ascomycota</taxon>
        <taxon>Pezizomycotina</taxon>
        <taxon>Lecanoromycetes</taxon>
        <taxon>OSLEUM clade</taxon>
        <taxon>Lecanoromycetidae</taxon>
        <taxon>Lecanorales</taxon>
        <taxon>Lecanorineae</taxon>
        <taxon>Parmeliaceae</taxon>
        <taxon>Letharia</taxon>
    </lineage>
</organism>
<name>A0A8H6FSK3_9LECA</name>
<dbReference type="GO" id="GO:0016251">
    <property type="term" value="F:RNA polymerase II general transcription initiation factor activity"/>
    <property type="evidence" value="ECO:0007669"/>
    <property type="project" value="InterPro"/>
</dbReference>
<proteinExistence type="inferred from homology"/>
<evidence type="ECO:0000313" key="7">
    <source>
        <dbReference type="EMBL" id="KAF6233927.1"/>
    </source>
</evidence>
<dbReference type="GO" id="GO:0005669">
    <property type="term" value="C:transcription factor TFIID complex"/>
    <property type="evidence" value="ECO:0007669"/>
    <property type="project" value="InterPro"/>
</dbReference>
<protein>
    <recommendedName>
        <fullName evidence="6">TAF6 C-terminal HEAT repeat domain-containing protein</fullName>
    </recommendedName>
</protein>
<dbReference type="InterPro" id="IPR046344">
    <property type="entry name" value="TAF6_C_sf"/>
</dbReference>
<evidence type="ECO:0000256" key="1">
    <source>
        <dbReference type="ARBA" id="ARBA00004123"/>
    </source>
</evidence>
<dbReference type="GeneID" id="59289413"/>
<dbReference type="CDD" id="cd08050">
    <property type="entry name" value="TAF6C"/>
    <property type="match status" value="1"/>
</dbReference>
<evidence type="ECO:0000313" key="8">
    <source>
        <dbReference type="Proteomes" id="UP000578531"/>
    </source>
</evidence>